<dbReference type="Proteomes" id="UP000323653">
    <property type="component" value="Chromosome"/>
</dbReference>
<reference evidence="3 4" key="1">
    <citation type="submission" date="2019-08" db="EMBL/GenBank/DDBJ databases">
        <title>Pedobacter sp. nov., isolated from Han river, South Korea.</title>
        <authorList>
            <person name="Lee D.-H."/>
            <person name="Kim Y.-S."/>
            <person name="Hwang E.-M."/>
            <person name="Le Tran T.C."/>
            <person name="Cha C.-J."/>
        </authorList>
    </citation>
    <scope>NUCLEOTIDE SEQUENCE [LARGE SCALE GENOMIC DNA]</scope>
    <source>
        <strain evidence="3 4">CJ43</strain>
    </source>
</reference>
<keyword evidence="4" id="KW-1185">Reference proteome</keyword>
<organism evidence="3 4">
    <name type="scientific">Pedobacter aquae</name>
    <dbReference type="NCBI Taxonomy" id="2605747"/>
    <lineage>
        <taxon>Bacteria</taxon>
        <taxon>Pseudomonadati</taxon>
        <taxon>Bacteroidota</taxon>
        <taxon>Sphingobacteriia</taxon>
        <taxon>Sphingobacteriales</taxon>
        <taxon>Sphingobacteriaceae</taxon>
        <taxon>Pedobacter</taxon>
    </lineage>
</organism>
<dbReference type="EMBL" id="CP043329">
    <property type="protein sequence ID" value="QEK51039.1"/>
    <property type="molecule type" value="Genomic_DNA"/>
</dbReference>
<proteinExistence type="predicted"/>
<keyword evidence="1" id="KW-0472">Membrane</keyword>
<dbReference type="KEGG" id="pej:FYC62_04645"/>
<name>A0A5C0VG64_9SPHI</name>
<dbReference type="AlphaFoldDB" id="A0A5C0VG64"/>
<evidence type="ECO:0000313" key="4">
    <source>
        <dbReference type="Proteomes" id="UP000323653"/>
    </source>
</evidence>
<feature type="chain" id="PRO_5023151225" description="Seryl-tRNA synthetase" evidence="2">
    <location>
        <begin position="23"/>
        <end position="102"/>
    </location>
</feature>
<feature type="signal peptide" evidence="2">
    <location>
        <begin position="1"/>
        <end position="22"/>
    </location>
</feature>
<sequence length="102" mass="11734">MKRLIYFALTVFMFMGSVNAFASGAEKRNPELTERQKVRLQEISQRVEEIKSLDRSKLSREERKEIKNELLEMKKESKALSGGVYLSATAIIIILLVLILVF</sequence>
<dbReference type="RefSeq" id="WP_039454415.1">
    <property type="nucleotide sequence ID" value="NZ_CP043329.1"/>
</dbReference>
<feature type="transmembrane region" description="Helical" evidence="1">
    <location>
        <begin position="79"/>
        <end position="101"/>
    </location>
</feature>
<evidence type="ECO:0000256" key="2">
    <source>
        <dbReference type="SAM" id="SignalP"/>
    </source>
</evidence>
<accession>A0A5C0VG64</accession>
<evidence type="ECO:0000256" key="1">
    <source>
        <dbReference type="SAM" id="Phobius"/>
    </source>
</evidence>
<keyword evidence="2" id="KW-0732">Signal</keyword>
<evidence type="ECO:0000313" key="3">
    <source>
        <dbReference type="EMBL" id="QEK51039.1"/>
    </source>
</evidence>
<evidence type="ECO:0008006" key="5">
    <source>
        <dbReference type="Google" id="ProtNLM"/>
    </source>
</evidence>
<keyword evidence="1" id="KW-0812">Transmembrane</keyword>
<gene>
    <name evidence="3" type="ORF">FYC62_04645</name>
</gene>
<keyword evidence="1" id="KW-1133">Transmembrane helix</keyword>
<protein>
    <recommendedName>
        <fullName evidence="5">Seryl-tRNA synthetase</fullName>
    </recommendedName>
</protein>